<comment type="caution">
    <text evidence="1">The sequence shown here is derived from an EMBL/GenBank/DDBJ whole genome shotgun (WGS) entry which is preliminary data.</text>
</comment>
<evidence type="ECO:0000313" key="2">
    <source>
        <dbReference type="Proteomes" id="UP001172155"/>
    </source>
</evidence>
<dbReference type="AlphaFoldDB" id="A0AA40KCJ8"/>
<sequence length="54" mass="6044">MCDVVQNFWIYTSCADPGVHFVGTAVDGSWKQSCSRGPHERYIVMPEQCPLCHG</sequence>
<proteinExistence type="predicted"/>
<dbReference type="EMBL" id="JAUKUD010000001">
    <property type="protein sequence ID" value="KAK0753797.1"/>
    <property type="molecule type" value="Genomic_DNA"/>
</dbReference>
<organism evidence="1 2">
    <name type="scientific">Schizothecium vesticola</name>
    <dbReference type="NCBI Taxonomy" id="314040"/>
    <lineage>
        <taxon>Eukaryota</taxon>
        <taxon>Fungi</taxon>
        <taxon>Dikarya</taxon>
        <taxon>Ascomycota</taxon>
        <taxon>Pezizomycotina</taxon>
        <taxon>Sordariomycetes</taxon>
        <taxon>Sordariomycetidae</taxon>
        <taxon>Sordariales</taxon>
        <taxon>Schizotheciaceae</taxon>
        <taxon>Schizothecium</taxon>
    </lineage>
</organism>
<accession>A0AA40KCJ8</accession>
<name>A0AA40KCJ8_9PEZI</name>
<gene>
    <name evidence="1" type="ORF">B0T18DRAFT_315506</name>
</gene>
<evidence type="ECO:0000313" key="1">
    <source>
        <dbReference type="EMBL" id="KAK0753797.1"/>
    </source>
</evidence>
<reference evidence="1" key="1">
    <citation type="submission" date="2023-06" db="EMBL/GenBank/DDBJ databases">
        <title>Genome-scale phylogeny and comparative genomics of the fungal order Sordariales.</title>
        <authorList>
            <consortium name="Lawrence Berkeley National Laboratory"/>
            <person name="Hensen N."/>
            <person name="Bonometti L."/>
            <person name="Westerberg I."/>
            <person name="Brannstrom I.O."/>
            <person name="Guillou S."/>
            <person name="Cros-Aarteil S."/>
            <person name="Calhoun S."/>
            <person name="Haridas S."/>
            <person name="Kuo A."/>
            <person name="Mondo S."/>
            <person name="Pangilinan J."/>
            <person name="Riley R."/>
            <person name="LaButti K."/>
            <person name="Andreopoulos B."/>
            <person name="Lipzen A."/>
            <person name="Chen C."/>
            <person name="Yanf M."/>
            <person name="Daum C."/>
            <person name="Ng V."/>
            <person name="Clum A."/>
            <person name="Steindorff A."/>
            <person name="Ohm R."/>
            <person name="Martin F."/>
            <person name="Silar P."/>
            <person name="Natvig D."/>
            <person name="Lalanne C."/>
            <person name="Gautier V."/>
            <person name="Ament-velasquez S.L."/>
            <person name="Kruys A."/>
            <person name="Hutchinson M.I."/>
            <person name="Powell A.J."/>
            <person name="Barry K."/>
            <person name="Miller A.N."/>
            <person name="Grigoriev I.V."/>
            <person name="Debuchy R."/>
            <person name="Gladieux P."/>
            <person name="Thoren M.H."/>
            <person name="Johannesson H."/>
        </authorList>
    </citation>
    <scope>NUCLEOTIDE SEQUENCE</scope>
    <source>
        <strain evidence="1">SMH3187-1</strain>
    </source>
</reference>
<protein>
    <submittedName>
        <fullName evidence="1">Uncharacterized protein</fullName>
    </submittedName>
</protein>
<dbReference type="Proteomes" id="UP001172155">
    <property type="component" value="Unassembled WGS sequence"/>
</dbReference>
<keyword evidence="2" id="KW-1185">Reference proteome</keyword>